<evidence type="ECO:0000313" key="4">
    <source>
        <dbReference type="Proteomes" id="UP000054485"/>
    </source>
</evidence>
<dbReference type="HOGENOM" id="CLU_423459_0_0_1"/>
<name>A0A0D0ANL4_9AGAM</name>
<sequence>MSTPVQSSLASLQASTAQLVDIITRARLTPAGTGEIHFGLTAQATTLMGVDEGEGHDSPGVASCFRELMRVRAMTPRVWPNWHSIGHDDPRISKHSWCSKIQAWDALGDHSCDLPVVPNPSTAPLTIDLPSPLPIPSAPVHPSPPVIPSAPVPQFPPGLAGPSTAGPSGFQDKGKGKVVDVSLTPEVGGSRKRKSPLISGDSSQPPKSTMKSHKWPKSTRIVKSKPIVESEDDEDTIIQPISCGVPEVVLPWISTLAQGTPQSPRSPRSPKKKSFGPASLTAGSRPDVPDSPSTRPEVAATSGRRPEAPEDHDIESNTSDGDPPAIGSFNITVPGPNNPCHYCVKANWPCATRFDRRRRTPCVSCIRCASKKIKCQPEAMGSPPPRTRAGGKSTTCRTCSTTPAPKSPATSQSRARTRSQSHGPFRPPAVPAVTTPRVQSRGQSKTVTSTKAPVPTPAPAIAPGPSLSVAVPRAALDVPMPDLHSMAIAIQDGAARIAILEARVLEQEGKIDTLQRLHESLRRQVVAQHPSFPLPDMPANSSFLLDQSVPPLPSMSPLPSALPPLINLDMDDMAVMEPTLSNIEDGSDMIGPMFEPSQVQPESPQTSGEVVVPDNPGNLVPEYNSVSEEMDIEVPVEPAGGEVDMAT</sequence>
<feature type="compositionally biased region" description="Basic and acidic residues" evidence="2">
    <location>
        <begin position="304"/>
        <end position="315"/>
    </location>
</feature>
<dbReference type="AlphaFoldDB" id="A0A0D0ANL4"/>
<proteinExistence type="predicted"/>
<feature type="compositionally biased region" description="Pro residues" evidence="2">
    <location>
        <begin position="140"/>
        <end position="156"/>
    </location>
</feature>
<organism evidence="3 4">
    <name type="scientific">Suillus luteus UH-Slu-Lm8-n1</name>
    <dbReference type="NCBI Taxonomy" id="930992"/>
    <lineage>
        <taxon>Eukaryota</taxon>
        <taxon>Fungi</taxon>
        <taxon>Dikarya</taxon>
        <taxon>Basidiomycota</taxon>
        <taxon>Agaricomycotina</taxon>
        <taxon>Agaricomycetes</taxon>
        <taxon>Agaricomycetidae</taxon>
        <taxon>Boletales</taxon>
        <taxon>Suillineae</taxon>
        <taxon>Suillaceae</taxon>
        <taxon>Suillus</taxon>
    </lineage>
</organism>
<evidence type="ECO:0000313" key="3">
    <source>
        <dbReference type="EMBL" id="KIK33588.1"/>
    </source>
</evidence>
<feature type="compositionally biased region" description="Polar residues" evidence="2">
    <location>
        <begin position="200"/>
        <end position="209"/>
    </location>
</feature>
<feature type="region of interest" description="Disordered" evidence="2">
    <location>
        <begin position="376"/>
        <end position="460"/>
    </location>
</feature>
<feature type="compositionally biased region" description="Polar residues" evidence="2">
    <location>
        <begin position="392"/>
        <end position="404"/>
    </location>
</feature>
<feature type="coiled-coil region" evidence="1">
    <location>
        <begin position="497"/>
        <end position="524"/>
    </location>
</feature>
<feature type="compositionally biased region" description="Low complexity" evidence="2">
    <location>
        <begin position="409"/>
        <end position="421"/>
    </location>
</feature>
<evidence type="ECO:0008006" key="5">
    <source>
        <dbReference type="Google" id="ProtNLM"/>
    </source>
</evidence>
<feature type="compositionally biased region" description="Basic residues" evidence="2">
    <location>
        <begin position="210"/>
        <end position="223"/>
    </location>
</feature>
<feature type="region of interest" description="Disordered" evidence="2">
    <location>
        <begin position="140"/>
        <end position="234"/>
    </location>
</feature>
<gene>
    <name evidence="3" type="ORF">CY34DRAFT_18274</name>
</gene>
<feature type="compositionally biased region" description="Polar residues" evidence="2">
    <location>
        <begin position="597"/>
        <end position="608"/>
    </location>
</feature>
<feature type="region of interest" description="Disordered" evidence="2">
    <location>
        <begin position="595"/>
        <end position="647"/>
    </location>
</feature>
<dbReference type="Proteomes" id="UP000054485">
    <property type="component" value="Unassembled WGS sequence"/>
</dbReference>
<reference evidence="3 4" key="1">
    <citation type="submission" date="2014-04" db="EMBL/GenBank/DDBJ databases">
        <authorList>
            <consortium name="DOE Joint Genome Institute"/>
            <person name="Kuo A."/>
            <person name="Ruytinx J."/>
            <person name="Rineau F."/>
            <person name="Colpaert J."/>
            <person name="Kohler A."/>
            <person name="Nagy L.G."/>
            <person name="Floudas D."/>
            <person name="Copeland A."/>
            <person name="Barry K.W."/>
            <person name="Cichocki N."/>
            <person name="Veneault-Fourrey C."/>
            <person name="LaButti K."/>
            <person name="Lindquist E.A."/>
            <person name="Lipzen A."/>
            <person name="Lundell T."/>
            <person name="Morin E."/>
            <person name="Murat C."/>
            <person name="Sun H."/>
            <person name="Tunlid A."/>
            <person name="Henrissat B."/>
            <person name="Grigoriev I.V."/>
            <person name="Hibbett D.S."/>
            <person name="Martin F."/>
            <person name="Nordberg H.P."/>
            <person name="Cantor M.N."/>
            <person name="Hua S.X."/>
        </authorList>
    </citation>
    <scope>NUCLEOTIDE SEQUENCE [LARGE SCALE GENOMIC DNA]</scope>
    <source>
        <strain evidence="3 4">UH-Slu-Lm8-n1</strain>
    </source>
</reference>
<keyword evidence="1" id="KW-0175">Coiled coil</keyword>
<dbReference type="OrthoDB" id="2682762at2759"/>
<evidence type="ECO:0000256" key="2">
    <source>
        <dbReference type="SAM" id="MobiDB-lite"/>
    </source>
</evidence>
<reference evidence="4" key="2">
    <citation type="submission" date="2015-01" db="EMBL/GenBank/DDBJ databases">
        <title>Evolutionary Origins and Diversification of the Mycorrhizal Mutualists.</title>
        <authorList>
            <consortium name="DOE Joint Genome Institute"/>
            <consortium name="Mycorrhizal Genomics Consortium"/>
            <person name="Kohler A."/>
            <person name="Kuo A."/>
            <person name="Nagy L.G."/>
            <person name="Floudas D."/>
            <person name="Copeland A."/>
            <person name="Barry K.W."/>
            <person name="Cichocki N."/>
            <person name="Veneault-Fourrey C."/>
            <person name="LaButti K."/>
            <person name="Lindquist E.A."/>
            <person name="Lipzen A."/>
            <person name="Lundell T."/>
            <person name="Morin E."/>
            <person name="Murat C."/>
            <person name="Riley R."/>
            <person name="Ohm R."/>
            <person name="Sun H."/>
            <person name="Tunlid A."/>
            <person name="Henrissat B."/>
            <person name="Grigoriev I.V."/>
            <person name="Hibbett D.S."/>
            <person name="Martin F."/>
        </authorList>
    </citation>
    <scope>NUCLEOTIDE SEQUENCE [LARGE SCALE GENOMIC DNA]</scope>
    <source>
        <strain evidence="4">UH-Slu-Lm8-n1</strain>
    </source>
</reference>
<keyword evidence="4" id="KW-1185">Reference proteome</keyword>
<protein>
    <recommendedName>
        <fullName evidence="5">Zn(2)-C6 fungal-type domain-containing protein</fullName>
    </recommendedName>
</protein>
<dbReference type="EMBL" id="KN835911">
    <property type="protein sequence ID" value="KIK33588.1"/>
    <property type="molecule type" value="Genomic_DNA"/>
</dbReference>
<feature type="region of interest" description="Disordered" evidence="2">
    <location>
        <begin position="257"/>
        <end position="330"/>
    </location>
</feature>
<evidence type="ECO:0000256" key="1">
    <source>
        <dbReference type="SAM" id="Coils"/>
    </source>
</evidence>
<dbReference type="InParanoid" id="A0A0D0ANL4"/>
<accession>A0A0D0ANL4</accession>